<dbReference type="PROSITE" id="PS00463">
    <property type="entry name" value="ZN2_CY6_FUNGAL_1"/>
    <property type="match status" value="1"/>
</dbReference>
<dbReference type="InterPro" id="IPR001138">
    <property type="entry name" value="Zn2Cys6_DnaBD"/>
</dbReference>
<dbReference type="SMART" id="SM00066">
    <property type="entry name" value="GAL4"/>
    <property type="match status" value="1"/>
</dbReference>
<dbReference type="GO" id="GO:0045944">
    <property type="term" value="P:positive regulation of transcription by RNA polymerase II"/>
    <property type="evidence" value="ECO:0007669"/>
    <property type="project" value="TreeGrafter"/>
</dbReference>
<dbReference type="InterPro" id="IPR021858">
    <property type="entry name" value="Fun_TF"/>
</dbReference>
<evidence type="ECO:0000259" key="3">
    <source>
        <dbReference type="PROSITE" id="PS50048"/>
    </source>
</evidence>
<evidence type="ECO:0000256" key="1">
    <source>
        <dbReference type="ARBA" id="ARBA00004123"/>
    </source>
</evidence>
<accession>A0A9P8VRE7</accession>
<evidence type="ECO:0000313" key="4">
    <source>
        <dbReference type="EMBL" id="KAH6869524.1"/>
    </source>
</evidence>
<protein>
    <submittedName>
        <fullName evidence="4">Fungal-specific transcription factor domain-containing protein</fullName>
    </submittedName>
</protein>
<dbReference type="Pfam" id="PF11951">
    <property type="entry name" value="Fungal_trans_2"/>
    <property type="match status" value="1"/>
</dbReference>
<reference evidence="4 5" key="1">
    <citation type="journal article" date="2021" name="Nat. Commun.">
        <title>Genetic determinants of endophytism in the Arabidopsis root mycobiome.</title>
        <authorList>
            <person name="Mesny F."/>
            <person name="Miyauchi S."/>
            <person name="Thiergart T."/>
            <person name="Pickel B."/>
            <person name="Atanasova L."/>
            <person name="Karlsson M."/>
            <person name="Huettel B."/>
            <person name="Barry K.W."/>
            <person name="Haridas S."/>
            <person name="Chen C."/>
            <person name="Bauer D."/>
            <person name="Andreopoulos W."/>
            <person name="Pangilinan J."/>
            <person name="LaButti K."/>
            <person name="Riley R."/>
            <person name="Lipzen A."/>
            <person name="Clum A."/>
            <person name="Drula E."/>
            <person name="Henrissat B."/>
            <person name="Kohler A."/>
            <person name="Grigoriev I.V."/>
            <person name="Martin F.M."/>
            <person name="Hacquard S."/>
        </authorList>
    </citation>
    <scope>NUCLEOTIDE SEQUENCE [LARGE SCALE GENOMIC DNA]</scope>
    <source>
        <strain evidence="4 5">MPI-CAGE-CH-0241</strain>
    </source>
</reference>
<organism evidence="4 5">
    <name type="scientific">Thelonectria olida</name>
    <dbReference type="NCBI Taxonomy" id="1576542"/>
    <lineage>
        <taxon>Eukaryota</taxon>
        <taxon>Fungi</taxon>
        <taxon>Dikarya</taxon>
        <taxon>Ascomycota</taxon>
        <taxon>Pezizomycotina</taxon>
        <taxon>Sordariomycetes</taxon>
        <taxon>Hypocreomycetidae</taxon>
        <taxon>Hypocreales</taxon>
        <taxon>Nectriaceae</taxon>
        <taxon>Thelonectria</taxon>
    </lineage>
</organism>
<dbReference type="CDD" id="cd00067">
    <property type="entry name" value="GAL4"/>
    <property type="match status" value="1"/>
</dbReference>
<name>A0A9P8VRE7_9HYPO</name>
<comment type="caution">
    <text evidence="4">The sequence shown here is derived from an EMBL/GenBank/DDBJ whole genome shotgun (WGS) entry which is preliminary data.</text>
</comment>
<dbReference type="PROSITE" id="PS50048">
    <property type="entry name" value="ZN2_CY6_FUNGAL_2"/>
    <property type="match status" value="1"/>
</dbReference>
<feature type="domain" description="Zn(2)-C6 fungal-type" evidence="3">
    <location>
        <begin position="20"/>
        <end position="50"/>
    </location>
</feature>
<gene>
    <name evidence="4" type="ORF">B0T10DRAFT_295983</name>
</gene>
<dbReference type="GO" id="GO:0008270">
    <property type="term" value="F:zinc ion binding"/>
    <property type="evidence" value="ECO:0007669"/>
    <property type="project" value="InterPro"/>
</dbReference>
<keyword evidence="2" id="KW-0539">Nucleus</keyword>
<dbReference type="PANTHER" id="PTHR37534">
    <property type="entry name" value="TRANSCRIPTIONAL ACTIVATOR PROTEIN UGA3"/>
    <property type="match status" value="1"/>
</dbReference>
<dbReference type="Proteomes" id="UP000777438">
    <property type="component" value="Unassembled WGS sequence"/>
</dbReference>
<dbReference type="InterPro" id="IPR036864">
    <property type="entry name" value="Zn2-C6_fun-type_DNA-bd_sf"/>
</dbReference>
<evidence type="ECO:0000313" key="5">
    <source>
        <dbReference type="Proteomes" id="UP000777438"/>
    </source>
</evidence>
<dbReference type="GO" id="GO:0005634">
    <property type="term" value="C:nucleus"/>
    <property type="evidence" value="ECO:0007669"/>
    <property type="project" value="UniProtKB-SubCell"/>
</dbReference>
<proteinExistence type="predicted"/>
<dbReference type="EMBL" id="JAGPYM010000070">
    <property type="protein sequence ID" value="KAH6869524.1"/>
    <property type="molecule type" value="Genomic_DNA"/>
</dbReference>
<dbReference type="OrthoDB" id="25818at2759"/>
<dbReference type="Gene3D" id="4.10.240.10">
    <property type="entry name" value="Zn(2)-C6 fungal-type DNA-binding domain"/>
    <property type="match status" value="1"/>
</dbReference>
<dbReference type="Pfam" id="PF00172">
    <property type="entry name" value="Zn_clus"/>
    <property type="match status" value="1"/>
</dbReference>
<evidence type="ECO:0000256" key="2">
    <source>
        <dbReference type="ARBA" id="ARBA00023242"/>
    </source>
</evidence>
<dbReference type="SUPFAM" id="SSF57701">
    <property type="entry name" value="Zn2/Cys6 DNA-binding domain"/>
    <property type="match status" value="1"/>
</dbReference>
<dbReference type="GO" id="GO:0000976">
    <property type="term" value="F:transcription cis-regulatory region binding"/>
    <property type="evidence" value="ECO:0007669"/>
    <property type="project" value="TreeGrafter"/>
</dbReference>
<dbReference type="PANTHER" id="PTHR37534:SF38">
    <property type="entry name" value="ZN(2)-C6 FUNGAL-TYPE DOMAIN-CONTAINING PROTEIN"/>
    <property type="match status" value="1"/>
</dbReference>
<comment type="subcellular location">
    <subcellularLocation>
        <location evidence="1">Nucleus</location>
    </subcellularLocation>
</comment>
<keyword evidence="5" id="KW-1185">Reference proteome</keyword>
<sequence length="482" mass="54245">MPSPRNSHQTGPLAPRSKTGCFTCRRRHKKCDEVRPVCAGCIRNHLLCHWPSSVTSDAQGSASVPEPASSGVSDSDAESNLAPVIIRQPTVLPPLFRNEPNGMLFQHFANVTSLQLASRVIPENAYLTYNLRIAAGFDCLQHAILAIASCHFSYIYSSSTDASLDHYVVSLRGLTHAITRWKSCSAMERIVMVATSLALCQYEILTANTRGSLYHHLRALKWMLSEMQKNKRIYDQDMLGFFIEQYQYQAIVSHLGFGFGFNLLEGSFEDEITSQSLTLLNKGSPIYGLMFGRAHQLFALIPRIHRLAQQCGHGEEQAAEQSKKEPEYEYLELVHEISSWQVDDDDFDLSYQLSGLIYQQALLIYLYLAFHGPRSPTTGLIAKVEPCIELCLQHIESLPPDAHTWTISMWPSLVTGSCMFLESQRSRLSRILTDSLIRFPTLEGMNNALVIFWKELDGDTDLYGPNGFEMTMKRHDIILCVG</sequence>
<dbReference type="GO" id="GO:0000981">
    <property type="term" value="F:DNA-binding transcription factor activity, RNA polymerase II-specific"/>
    <property type="evidence" value="ECO:0007669"/>
    <property type="project" value="InterPro"/>
</dbReference>
<dbReference type="AlphaFoldDB" id="A0A9P8VRE7"/>